<evidence type="ECO:0000256" key="2">
    <source>
        <dbReference type="ARBA" id="ARBA00023002"/>
    </source>
</evidence>
<dbReference type="SUPFAM" id="SSF52283">
    <property type="entry name" value="Formate/glycerate dehydrogenase catalytic domain-like"/>
    <property type="match status" value="1"/>
</dbReference>
<name>A0A382XFX6_9ZZZZ</name>
<keyword evidence="2" id="KW-0560">Oxidoreductase</keyword>
<feature type="non-terminal residue" evidence="6">
    <location>
        <position position="1"/>
    </location>
</feature>
<dbReference type="EMBL" id="UINC01166995">
    <property type="protein sequence ID" value="SVD69248.1"/>
    <property type="molecule type" value="Genomic_DNA"/>
</dbReference>
<evidence type="ECO:0000259" key="4">
    <source>
        <dbReference type="Pfam" id="PF00389"/>
    </source>
</evidence>
<reference evidence="6" key="1">
    <citation type="submission" date="2018-05" db="EMBL/GenBank/DDBJ databases">
        <authorList>
            <person name="Lanie J.A."/>
            <person name="Ng W.-L."/>
            <person name="Kazmierczak K.M."/>
            <person name="Andrzejewski T.M."/>
            <person name="Davidsen T.M."/>
            <person name="Wayne K.J."/>
            <person name="Tettelin H."/>
            <person name="Glass J.I."/>
            <person name="Rusch D."/>
            <person name="Podicherti R."/>
            <person name="Tsui H.-C.T."/>
            <person name="Winkler M.E."/>
        </authorList>
    </citation>
    <scope>NUCLEOTIDE SEQUENCE</scope>
</reference>
<sequence length="271" mass="29874">YPDFDLEALNQDSGLSWNYMDLGEVVQGEDLEGYDALVLLLPRFSAESVSTDRRLSLVARFGVGYDTVDQQVCTENGIVLTNTPDAVRRPVAVSIMTLMMALTGKIFIKDRITRGGDQTWSQRSGQMGVGLVGKTLGSLGFGGIAGEMFRMASVYDMRHIAHDPFRNPEMNQDLEVEMVELEQLFSESDILCINCDLNTETEKIVDSRLLSLMKPTAFLINTARGPIVNQKDLTEFLQQGKIAGAGLDVLEKEPPDLDDPILALENVILAP</sequence>
<dbReference type="InterPro" id="IPR006139">
    <property type="entry name" value="D-isomer_2_OHA_DH_cat_dom"/>
</dbReference>
<dbReference type="AlphaFoldDB" id="A0A382XFX6"/>
<accession>A0A382XFX6</accession>
<organism evidence="6">
    <name type="scientific">marine metagenome</name>
    <dbReference type="NCBI Taxonomy" id="408172"/>
    <lineage>
        <taxon>unclassified sequences</taxon>
        <taxon>metagenomes</taxon>
        <taxon>ecological metagenomes</taxon>
    </lineage>
</organism>
<evidence type="ECO:0000256" key="1">
    <source>
        <dbReference type="ARBA" id="ARBA00005854"/>
    </source>
</evidence>
<dbReference type="GO" id="GO:0016616">
    <property type="term" value="F:oxidoreductase activity, acting on the CH-OH group of donors, NAD or NADP as acceptor"/>
    <property type="evidence" value="ECO:0007669"/>
    <property type="project" value="InterPro"/>
</dbReference>
<dbReference type="InterPro" id="IPR050857">
    <property type="entry name" value="D-2-hydroxyacid_DH"/>
</dbReference>
<comment type="similarity">
    <text evidence="1">Belongs to the D-isomer specific 2-hydroxyacid dehydrogenase family.</text>
</comment>
<keyword evidence="3" id="KW-0520">NAD</keyword>
<dbReference type="InterPro" id="IPR036291">
    <property type="entry name" value="NAD(P)-bd_dom_sf"/>
</dbReference>
<dbReference type="Pfam" id="PF00389">
    <property type="entry name" value="2-Hacid_dh"/>
    <property type="match status" value="1"/>
</dbReference>
<dbReference type="Gene3D" id="3.40.50.720">
    <property type="entry name" value="NAD(P)-binding Rossmann-like Domain"/>
    <property type="match status" value="2"/>
</dbReference>
<dbReference type="SUPFAM" id="SSF51735">
    <property type="entry name" value="NAD(P)-binding Rossmann-fold domains"/>
    <property type="match status" value="1"/>
</dbReference>
<evidence type="ECO:0000256" key="3">
    <source>
        <dbReference type="ARBA" id="ARBA00023027"/>
    </source>
</evidence>
<feature type="domain" description="D-isomer specific 2-hydroxyacid dehydrogenase catalytic" evidence="4">
    <location>
        <begin position="29"/>
        <end position="92"/>
    </location>
</feature>
<dbReference type="InterPro" id="IPR006140">
    <property type="entry name" value="D-isomer_DH_NAD-bd"/>
</dbReference>
<gene>
    <name evidence="6" type="ORF">METZ01_LOCUS422102</name>
</gene>
<feature type="domain" description="D-isomer specific 2-hydroxyacid dehydrogenase NAD-binding" evidence="5">
    <location>
        <begin position="96"/>
        <end position="271"/>
    </location>
</feature>
<dbReference type="InterPro" id="IPR029753">
    <property type="entry name" value="D-isomer_DH_CS"/>
</dbReference>
<feature type="non-terminal residue" evidence="6">
    <location>
        <position position="271"/>
    </location>
</feature>
<dbReference type="PANTHER" id="PTHR42789">
    <property type="entry name" value="D-ISOMER SPECIFIC 2-HYDROXYACID DEHYDROGENASE FAMILY PROTEIN (AFU_ORTHOLOGUE AFUA_6G10090)"/>
    <property type="match status" value="1"/>
</dbReference>
<dbReference type="PANTHER" id="PTHR42789:SF1">
    <property type="entry name" value="D-ISOMER SPECIFIC 2-HYDROXYACID DEHYDROGENASE FAMILY PROTEIN (AFU_ORTHOLOGUE AFUA_6G10090)"/>
    <property type="match status" value="1"/>
</dbReference>
<evidence type="ECO:0000313" key="6">
    <source>
        <dbReference type="EMBL" id="SVD69248.1"/>
    </source>
</evidence>
<dbReference type="GO" id="GO:0051287">
    <property type="term" value="F:NAD binding"/>
    <property type="evidence" value="ECO:0007669"/>
    <property type="project" value="InterPro"/>
</dbReference>
<dbReference type="PROSITE" id="PS00671">
    <property type="entry name" value="D_2_HYDROXYACID_DH_3"/>
    <property type="match status" value="1"/>
</dbReference>
<protein>
    <recommendedName>
        <fullName evidence="7">D-isomer specific 2-hydroxyacid dehydrogenase NAD-binding domain-containing protein</fullName>
    </recommendedName>
</protein>
<dbReference type="Pfam" id="PF02826">
    <property type="entry name" value="2-Hacid_dh_C"/>
    <property type="match status" value="1"/>
</dbReference>
<evidence type="ECO:0000259" key="5">
    <source>
        <dbReference type="Pfam" id="PF02826"/>
    </source>
</evidence>
<proteinExistence type="inferred from homology"/>
<evidence type="ECO:0008006" key="7">
    <source>
        <dbReference type="Google" id="ProtNLM"/>
    </source>
</evidence>